<dbReference type="GO" id="GO:0005743">
    <property type="term" value="C:mitochondrial inner membrane"/>
    <property type="evidence" value="ECO:0007669"/>
    <property type="project" value="UniProtKB-SubCell"/>
</dbReference>
<keyword evidence="8" id="KW-0249">Electron transport</keyword>
<proteinExistence type="inferred from homology"/>
<keyword evidence="9 12" id="KW-1133">Transmembrane helix</keyword>
<dbReference type="PANTHER" id="PTHR15082:SF2">
    <property type="entry name" value="NADH DEHYDROGENASE [UBIQUINONE] 1 BETA SUBCOMPLEX SUBUNIT 3"/>
    <property type="match status" value="1"/>
</dbReference>
<feature type="transmembrane region" description="Helical" evidence="12">
    <location>
        <begin position="25"/>
        <end position="47"/>
    </location>
</feature>
<evidence type="ECO:0000256" key="5">
    <source>
        <dbReference type="ARBA" id="ARBA00022660"/>
    </source>
</evidence>
<keyword evidence="4" id="KW-0813">Transport</keyword>
<evidence type="ECO:0000313" key="14">
    <source>
        <dbReference type="Proteomes" id="UP001219933"/>
    </source>
</evidence>
<keyword evidence="6 12" id="KW-0812">Transmembrane</keyword>
<evidence type="ECO:0000256" key="1">
    <source>
        <dbReference type="ARBA" id="ARBA00003195"/>
    </source>
</evidence>
<dbReference type="AlphaFoldDB" id="A0AAF0J7D7"/>
<evidence type="ECO:0000256" key="2">
    <source>
        <dbReference type="ARBA" id="ARBA00004298"/>
    </source>
</evidence>
<evidence type="ECO:0000256" key="8">
    <source>
        <dbReference type="ARBA" id="ARBA00022982"/>
    </source>
</evidence>
<evidence type="ECO:0000256" key="6">
    <source>
        <dbReference type="ARBA" id="ARBA00022692"/>
    </source>
</evidence>
<evidence type="ECO:0000256" key="10">
    <source>
        <dbReference type="ARBA" id="ARBA00023128"/>
    </source>
</evidence>
<evidence type="ECO:0000256" key="4">
    <source>
        <dbReference type="ARBA" id="ARBA00022448"/>
    </source>
</evidence>
<evidence type="ECO:0000256" key="11">
    <source>
        <dbReference type="ARBA" id="ARBA00023136"/>
    </source>
</evidence>
<protein>
    <recommendedName>
        <fullName evidence="15">NADH dehydrogenase [ubiquinone] 1 beta subcomplex subunit 3</fullName>
    </recommendedName>
</protein>
<evidence type="ECO:0008006" key="15">
    <source>
        <dbReference type="Google" id="ProtNLM"/>
    </source>
</evidence>
<keyword evidence="7" id="KW-0999">Mitochondrion inner membrane</keyword>
<keyword evidence="11 12" id="KW-0472">Membrane</keyword>
<dbReference type="Proteomes" id="UP001219933">
    <property type="component" value="Chromosome 5"/>
</dbReference>
<dbReference type="EMBL" id="CP119881">
    <property type="protein sequence ID" value="WFD36507.1"/>
    <property type="molecule type" value="Genomic_DNA"/>
</dbReference>
<dbReference type="Pfam" id="PF08122">
    <property type="entry name" value="NDUF_B12"/>
    <property type="match status" value="1"/>
</dbReference>
<reference evidence="13" key="1">
    <citation type="submission" date="2023-03" db="EMBL/GenBank/DDBJ databases">
        <title>Mating type loci evolution in Malassezia.</title>
        <authorList>
            <person name="Coelho M.A."/>
        </authorList>
    </citation>
    <scope>NUCLEOTIDE SEQUENCE</scope>
    <source>
        <strain evidence="13">CBS 11721</strain>
    </source>
</reference>
<accession>A0AAF0J7D7</accession>
<sequence>MSDMYRDPWAKREAWRKHPIFSQRYYVRHMFPGFTLGVSAFVAYLAWEKFAQPKPAHGGHH</sequence>
<comment type="function">
    <text evidence="1">Accessory subunit of the mitochondrial membrane respiratory chain NADH dehydrogenase (Complex I), that is believed not to be involved in catalysis. Complex I functions in the transfer of electrons from NADH to the respiratory chain. The immediate electron acceptor for the enzyme is believed to be ubiquinone.</text>
</comment>
<evidence type="ECO:0000256" key="12">
    <source>
        <dbReference type="SAM" id="Phobius"/>
    </source>
</evidence>
<dbReference type="PANTHER" id="PTHR15082">
    <property type="entry name" value="NADH-UBIQUINONE OXIDOREDUCTASE B12 SUBUNIT"/>
    <property type="match status" value="1"/>
</dbReference>
<evidence type="ECO:0000256" key="7">
    <source>
        <dbReference type="ARBA" id="ARBA00022792"/>
    </source>
</evidence>
<comment type="subcellular location">
    <subcellularLocation>
        <location evidence="2">Mitochondrion inner membrane</location>
        <topology evidence="2">Single-pass membrane protein</topology>
        <orientation evidence="2">Matrix side</orientation>
    </subcellularLocation>
</comment>
<dbReference type="GO" id="GO:0022900">
    <property type="term" value="P:electron transport chain"/>
    <property type="evidence" value="ECO:0007669"/>
    <property type="project" value="InterPro"/>
</dbReference>
<keyword evidence="5" id="KW-0679">Respiratory chain</keyword>
<name>A0AAF0J7D7_9BASI</name>
<organism evidence="13 14">
    <name type="scientific">Malassezia cuniculi</name>
    <dbReference type="NCBI Taxonomy" id="948313"/>
    <lineage>
        <taxon>Eukaryota</taxon>
        <taxon>Fungi</taxon>
        <taxon>Dikarya</taxon>
        <taxon>Basidiomycota</taxon>
        <taxon>Ustilaginomycotina</taxon>
        <taxon>Malasseziomycetes</taxon>
        <taxon>Malasseziales</taxon>
        <taxon>Malasseziaceae</taxon>
        <taxon>Malassezia</taxon>
    </lineage>
</organism>
<evidence type="ECO:0000256" key="3">
    <source>
        <dbReference type="ARBA" id="ARBA00005667"/>
    </source>
</evidence>
<dbReference type="GO" id="GO:0032981">
    <property type="term" value="P:mitochondrial respiratory chain complex I assembly"/>
    <property type="evidence" value="ECO:0007669"/>
    <property type="project" value="TreeGrafter"/>
</dbReference>
<comment type="similarity">
    <text evidence="3">Belongs to the complex I NDUFB3 subunit family.</text>
</comment>
<keyword evidence="10" id="KW-0496">Mitochondrion</keyword>
<keyword evidence="14" id="KW-1185">Reference proteome</keyword>
<evidence type="ECO:0000313" key="13">
    <source>
        <dbReference type="EMBL" id="WFD36507.1"/>
    </source>
</evidence>
<gene>
    <name evidence="13" type="ORF">MCUN1_003388</name>
</gene>
<dbReference type="InterPro" id="IPR012576">
    <property type="entry name" value="NDUFB3"/>
</dbReference>
<evidence type="ECO:0000256" key="9">
    <source>
        <dbReference type="ARBA" id="ARBA00022989"/>
    </source>
</evidence>